<proteinExistence type="predicted"/>
<gene>
    <name evidence="1" type="ORF">METZ01_LOCUS201720</name>
</gene>
<dbReference type="AlphaFoldDB" id="A0A382EDK1"/>
<reference evidence="1" key="1">
    <citation type="submission" date="2018-05" db="EMBL/GenBank/DDBJ databases">
        <authorList>
            <person name="Lanie J.A."/>
            <person name="Ng W.-L."/>
            <person name="Kazmierczak K.M."/>
            <person name="Andrzejewski T.M."/>
            <person name="Davidsen T.M."/>
            <person name="Wayne K.J."/>
            <person name="Tettelin H."/>
            <person name="Glass J.I."/>
            <person name="Rusch D."/>
            <person name="Podicherti R."/>
            <person name="Tsui H.-C.T."/>
            <person name="Winkler M.E."/>
        </authorList>
    </citation>
    <scope>NUCLEOTIDE SEQUENCE</scope>
</reference>
<protein>
    <recommendedName>
        <fullName evidence="2">Phytanoyl-CoA dioxygenase</fullName>
    </recommendedName>
</protein>
<dbReference type="PANTHER" id="PTHR20883:SF46">
    <property type="entry name" value="PHYTANOYL-COA HYDROXYLASE"/>
    <property type="match status" value="1"/>
</dbReference>
<organism evidence="1">
    <name type="scientific">marine metagenome</name>
    <dbReference type="NCBI Taxonomy" id="408172"/>
    <lineage>
        <taxon>unclassified sequences</taxon>
        <taxon>metagenomes</taxon>
        <taxon>ecological metagenomes</taxon>
    </lineage>
</organism>
<evidence type="ECO:0008006" key="2">
    <source>
        <dbReference type="Google" id="ProtNLM"/>
    </source>
</evidence>
<dbReference type="InterPro" id="IPR008775">
    <property type="entry name" value="Phytyl_CoA_dOase-like"/>
</dbReference>
<feature type="non-terminal residue" evidence="1">
    <location>
        <position position="199"/>
    </location>
</feature>
<sequence>MSKNEAKISSINIKEFLSQGYLVIEDFVSMKTLSELRIAVEKIIQGYKKGVENMQPSNQTRHYGNISQIGRIFLANQSPFHPELQRYLRSQPIKQLASELLGKKVFLFNEQIVTKEPYTQSSFNWHQDSGYIDFEHKPYLSTWLALDDTNELNGPLSIIPTNLEETNKAILHKWSEKSKDLFIEVDESKARTFLVPAGT</sequence>
<dbReference type="SUPFAM" id="SSF51197">
    <property type="entry name" value="Clavaminate synthase-like"/>
    <property type="match status" value="1"/>
</dbReference>
<name>A0A382EDK1_9ZZZZ</name>
<dbReference type="EMBL" id="UINC01044014">
    <property type="protein sequence ID" value="SVB48866.1"/>
    <property type="molecule type" value="Genomic_DNA"/>
</dbReference>
<dbReference type="Pfam" id="PF05721">
    <property type="entry name" value="PhyH"/>
    <property type="match status" value="1"/>
</dbReference>
<evidence type="ECO:0000313" key="1">
    <source>
        <dbReference type="EMBL" id="SVB48866.1"/>
    </source>
</evidence>
<accession>A0A382EDK1</accession>
<dbReference type="Gene3D" id="2.60.120.620">
    <property type="entry name" value="q2cbj1_9rhob like domain"/>
    <property type="match status" value="1"/>
</dbReference>
<dbReference type="PANTHER" id="PTHR20883">
    <property type="entry name" value="PHYTANOYL-COA DIOXYGENASE DOMAIN CONTAINING 1"/>
    <property type="match status" value="1"/>
</dbReference>